<keyword evidence="3" id="KW-0064">Aspartyl protease</keyword>
<dbReference type="InterPro" id="IPR032799">
    <property type="entry name" value="TAXi_C"/>
</dbReference>
<sequence>MEIPRVSGGLEGGSSSRPPDPPPLSFAAVVGRQKQYAEHHQATIPIKKPATYKGEPALFFSEDETKLLAAPHRLSLVAKCSYGRPSLDVIKTFMKKSAGIRLAFSVGILDSRHLLFRFSSEEDYLMIWIKEVIYINGFLFRFFKWTPSFVSGVEPSIVPIWVSFPNLPLHLFNDSAIRSIGSIIGKVLKLDGATQSFSRPSVARACIEVDLLKQNPERFWLGIGDQGRWQAIEYEKTFLFCKNCKKLGHGLHNCSAGKNKGKIRHAENNKGEEEEQFKNSKRWVIKQSAPIDTSSKDVPDQQNISSPTVIEQNMEDIYVREVRSPPKTAMDSEILVQKIAVSSTPIMVESKDCTIHSRDGAAADFSHTKKTIHYSNIVAMETTFASSHSLFLFVFFTPFISFSFATTASTTKPHRLAIKLIHRDSTFSPFSNPKATISERAERAFQTSISRLAYLQAKTGRPSSYSFHSNDIQAGVIADNEGIQFLANFSIGTPPVQTLVTMDTGSDLLWMQCLPCTKCYNQSIPIFDPSKSSTYAILSCDSPSCIILPRDKACDSSQHCNYEYSYIDNASTMGNLATDVFTFETSKGTTTIPDMVFGCGHENEGMTGRQEAGTLGLGYKETSIVYQIGSDKKFSYCIGNISDPSYAYNQLVLGSGAIIEGYSTPIEIYNGFYYLNLEGISVGNENLNITPGIFDRTDLGGGVIIDSGMTYSSLQIDGYNALSVALEKLLDQILEKATAPPSEPFKLCYKGVVGRDLTGLPVVTFHFADDADMVLDEWSMFMQYNEDVFCMAVLQGDLDGLSVIGTMAQQYFNFGYDLVAKKLSFEVIDCEVLA</sequence>
<feature type="domain" description="Peptidase A1" evidence="7">
    <location>
        <begin position="485"/>
        <end position="826"/>
    </location>
</feature>
<dbReference type="PANTHER" id="PTHR47967">
    <property type="entry name" value="OS07G0603500 PROTEIN-RELATED"/>
    <property type="match status" value="1"/>
</dbReference>
<dbReference type="SUPFAM" id="SSF50630">
    <property type="entry name" value="Acid proteases"/>
    <property type="match status" value="1"/>
</dbReference>
<dbReference type="PROSITE" id="PS51767">
    <property type="entry name" value="PEPTIDASE_A1"/>
    <property type="match status" value="1"/>
</dbReference>
<dbReference type="PANTHER" id="PTHR47967:SF14">
    <property type="entry name" value="EUKARYOTIC ASPARTYL PROTEASE FAMILY PROTEIN"/>
    <property type="match status" value="1"/>
</dbReference>
<comment type="caution">
    <text evidence="8">The sequence shown here is derived from an EMBL/GenBank/DDBJ whole genome shotgun (WGS) entry which is preliminary data.</text>
</comment>
<keyword evidence="9" id="KW-1185">Reference proteome</keyword>
<feature type="region of interest" description="Disordered" evidence="6">
    <location>
        <begin position="1"/>
        <end position="23"/>
    </location>
</feature>
<dbReference type="EMBL" id="JABCRI010000004">
    <property type="protein sequence ID" value="KAF8407339.1"/>
    <property type="molecule type" value="Genomic_DNA"/>
</dbReference>
<protein>
    <recommendedName>
        <fullName evidence="7">Peptidase A1 domain-containing protein</fullName>
    </recommendedName>
</protein>
<dbReference type="GO" id="GO:0005576">
    <property type="term" value="C:extracellular region"/>
    <property type="evidence" value="ECO:0007669"/>
    <property type="project" value="TreeGrafter"/>
</dbReference>
<evidence type="ECO:0000313" key="8">
    <source>
        <dbReference type="EMBL" id="KAF8407339.1"/>
    </source>
</evidence>
<evidence type="ECO:0000259" key="7">
    <source>
        <dbReference type="PROSITE" id="PS51767"/>
    </source>
</evidence>
<dbReference type="GO" id="GO:0004190">
    <property type="term" value="F:aspartic-type endopeptidase activity"/>
    <property type="evidence" value="ECO:0007669"/>
    <property type="project" value="UniProtKB-KW"/>
</dbReference>
<name>A0A834ZHA8_TETSI</name>
<dbReference type="InterPro" id="IPR051708">
    <property type="entry name" value="Plant_Aspart_Prot_A1"/>
</dbReference>
<dbReference type="OrthoDB" id="2747330at2759"/>
<keyword evidence="4" id="KW-0378">Hydrolase</keyword>
<dbReference type="InterPro" id="IPR034161">
    <property type="entry name" value="Pepsin-like_plant"/>
</dbReference>
<evidence type="ECO:0000256" key="3">
    <source>
        <dbReference type="ARBA" id="ARBA00022750"/>
    </source>
</evidence>
<organism evidence="8 9">
    <name type="scientific">Tetracentron sinense</name>
    <name type="common">Spur-leaf</name>
    <dbReference type="NCBI Taxonomy" id="13715"/>
    <lineage>
        <taxon>Eukaryota</taxon>
        <taxon>Viridiplantae</taxon>
        <taxon>Streptophyta</taxon>
        <taxon>Embryophyta</taxon>
        <taxon>Tracheophyta</taxon>
        <taxon>Spermatophyta</taxon>
        <taxon>Magnoliopsida</taxon>
        <taxon>Trochodendrales</taxon>
        <taxon>Trochodendraceae</taxon>
        <taxon>Tetracentron</taxon>
    </lineage>
</organism>
<dbReference type="GO" id="GO:0006508">
    <property type="term" value="P:proteolysis"/>
    <property type="evidence" value="ECO:0007669"/>
    <property type="project" value="UniProtKB-KW"/>
</dbReference>
<dbReference type="Gene3D" id="2.40.70.10">
    <property type="entry name" value="Acid Proteases"/>
    <property type="match status" value="2"/>
</dbReference>
<dbReference type="Pfam" id="PF14543">
    <property type="entry name" value="TAXi_N"/>
    <property type="match status" value="1"/>
</dbReference>
<evidence type="ECO:0000256" key="1">
    <source>
        <dbReference type="ARBA" id="ARBA00007447"/>
    </source>
</evidence>
<keyword evidence="5" id="KW-0325">Glycoprotein</keyword>
<keyword evidence="2" id="KW-0645">Protease</keyword>
<evidence type="ECO:0000313" key="9">
    <source>
        <dbReference type="Proteomes" id="UP000655225"/>
    </source>
</evidence>
<dbReference type="InterPro" id="IPR032861">
    <property type="entry name" value="TAXi_N"/>
</dbReference>
<dbReference type="Pfam" id="PF14541">
    <property type="entry name" value="TAXi_C"/>
    <property type="match status" value="1"/>
</dbReference>
<evidence type="ECO:0000256" key="4">
    <source>
        <dbReference type="ARBA" id="ARBA00022801"/>
    </source>
</evidence>
<evidence type="ECO:0000256" key="2">
    <source>
        <dbReference type="ARBA" id="ARBA00022670"/>
    </source>
</evidence>
<dbReference type="CDD" id="cd05476">
    <property type="entry name" value="pepsin_A_like_plant"/>
    <property type="match status" value="1"/>
</dbReference>
<proteinExistence type="inferred from homology"/>
<dbReference type="FunFam" id="2.40.70.10:FF:000033">
    <property type="entry name" value="Aspartyl protease family protein"/>
    <property type="match status" value="1"/>
</dbReference>
<reference evidence="8 9" key="1">
    <citation type="submission" date="2020-04" db="EMBL/GenBank/DDBJ databases">
        <title>Plant Genome Project.</title>
        <authorList>
            <person name="Zhang R.-G."/>
        </authorList>
    </citation>
    <scope>NUCLEOTIDE SEQUENCE [LARGE SCALE GENOMIC DNA]</scope>
    <source>
        <strain evidence="8">YNK0</strain>
        <tissue evidence="8">Leaf</tissue>
    </source>
</reference>
<accession>A0A834ZHA8</accession>
<dbReference type="Pfam" id="PF14111">
    <property type="entry name" value="DUF4283"/>
    <property type="match status" value="1"/>
</dbReference>
<evidence type="ECO:0000256" key="5">
    <source>
        <dbReference type="ARBA" id="ARBA00023180"/>
    </source>
</evidence>
<dbReference type="AlphaFoldDB" id="A0A834ZHA8"/>
<dbReference type="Proteomes" id="UP000655225">
    <property type="component" value="Unassembled WGS sequence"/>
</dbReference>
<dbReference type="InterPro" id="IPR025558">
    <property type="entry name" value="DUF4283"/>
</dbReference>
<dbReference type="InterPro" id="IPR033121">
    <property type="entry name" value="PEPTIDASE_A1"/>
</dbReference>
<evidence type="ECO:0000256" key="6">
    <source>
        <dbReference type="SAM" id="MobiDB-lite"/>
    </source>
</evidence>
<dbReference type="InterPro" id="IPR021109">
    <property type="entry name" value="Peptidase_aspartic_dom_sf"/>
</dbReference>
<gene>
    <name evidence="8" type="ORF">HHK36_006466</name>
</gene>
<comment type="similarity">
    <text evidence="1">Belongs to the peptidase A1 family.</text>
</comment>